<evidence type="ECO:0000256" key="4">
    <source>
        <dbReference type="ARBA" id="ARBA00023136"/>
    </source>
</evidence>
<comment type="caution">
    <text evidence="6">The sequence shown here is derived from an EMBL/GenBank/DDBJ whole genome shotgun (WGS) entry which is preliminary data.</text>
</comment>
<keyword evidence="3 5" id="KW-1133">Transmembrane helix</keyword>
<protein>
    <recommendedName>
        <fullName evidence="8">MAPEG family protein</fullName>
    </recommendedName>
</protein>
<evidence type="ECO:0000256" key="2">
    <source>
        <dbReference type="ARBA" id="ARBA00022692"/>
    </source>
</evidence>
<dbReference type="EMBL" id="SPQU01000074">
    <property type="protein sequence ID" value="TFV28192.1"/>
    <property type="molecule type" value="Genomic_DNA"/>
</dbReference>
<proteinExistence type="predicted"/>
<reference evidence="6 7" key="1">
    <citation type="submission" date="2019-03" db="EMBL/GenBank/DDBJ databases">
        <title>Bradyrhizobium strains diversity isolated from Chamaecrista fasciculata.</title>
        <authorList>
            <person name="Urquiaga M.C.O."/>
            <person name="Hungria M."/>
            <person name="Delamuta J.R.M."/>
        </authorList>
    </citation>
    <scope>NUCLEOTIDE SEQUENCE [LARGE SCALE GENOMIC DNA]</scope>
    <source>
        <strain evidence="6 7">CNPSo 3424</strain>
    </source>
</reference>
<feature type="transmembrane region" description="Helical" evidence="5">
    <location>
        <begin position="38"/>
        <end position="60"/>
    </location>
</feature>
<name>A0A4Y9KNQ2_9BRAD</name>
<dbReference type="InterPro" id="IPR001129">
    <property type="entry name" value="Membr-assoc_MAPEG"/>
</dbReference>
<evidence type="ECO:0000256" key="3">
    <source>
        <dbReference type="ARBA" id="ARBA00022989"/>
    </source>
</evidence>
<evidence type="ECO:0008006" key="8">
    <source>
        <dbReference type="Google" id="ProtNLM"/>
    </source>
</evidence>
<dbReference type="AlphaFoldDB" id="A0A4Y9KNQ2"/>
<dbReference type="Pfam" id="PF01124">
    <property type="entry name" value="MAPEG"/>
    <property type="match status" value="1"/>
</dbReference>
<gene>
    <name evidence="6" type="ORF">E4K66_39165</name>
</gene>
<dbReference type="OrthoDB" id="7743618at2"/>
<evidence type="ECO:0000313" key="7">
    <source>
        <dbReference type="Proteomes" id="UP000298225"/>
    </source>
</evidence>
<dbReference type="GO" id="GO:0016020">
    <property type="term" value="C:membrane"/>
    <property type="evidence" value="ECO:0007669"/>
    <property type="project" value="UniProtKB-SubCell"/>
</dbReference>
<feature type="transmembrane region" description="Helical" evidence="5">
    <location>
        <begin position="92"/>
        <end position="109"/>
    </location>
</feature>
<organism evidence="6 7">
    <name type="scientific">Bradyrhizobium frederickii</name>
    <dbReference type="NCBI Taxonomy" id="2560054"/>
    <lineage>
        <taxon>Bacteria</taxon>
        <taxon>Pseudomonadati</taxon>
        <taxon>Pseudomonadota</taxon>
        <taxon>Alphaproteobacteria</taxon>
        <taxon>Hyphomicrobiales</taxon>
        <taxon>Nitrobacteraceae</taxon>
        <taxon>Bradyrhizobium</taxon>
    </lineage>
</organism>
<dbReference type="PANTHER" id="PTHR35371:SF1">
    <property type="entry name" value="BLR7753 PROTEIN"/>
    <property type="match status" value="1"/>
</dbReference>
<dbReference type="Proteomes" id="UP000298225">
    <property type="component" value="Unassembled WGS sequence"/>
</dbReference>
<sequence>MQVACLHLHQKRGARQYCDNAARNPWAGLECKAMTGDLWALVAAILLATVQLTLSSVLTLRQLGGAWVAGPRDESREVTGVSGRFVRAHRNLLEIFPQFVAALFLVHAAHADGSLSVVGAWVFVIARIFYIPAYAYAPSGVRPICWLAAQTGIFAILADLFF</sequence>
<evidence type="ECO:0000256" key="1">
    <source>
        <dbReference type="ARBA" id="ARBA00004370"/>
    </source>
</evidence>
<keyword evidence="7" id="KW-1185">Reference proteome</keyword>
<dbReference type="InterPro" id="IPR023352">
    <property type="entry name" value="MAPEG-like_dom_sf"/>
</dbReference>
<evidence type="ECO:0000313" key="6">
    <source>
        <dbReference type="EMBL" id="TFV28192.1"/>
    </source>
</evidence>
<dbReference type="Gene3D" id="1.20.120.550">
    <property type="entry name" value="Membrane associated eicosanoid/glutathione metabolism-like domain"/>
    <property type="match status" value="1"/>
</dbReference>
<feature type="transmembrane region" description="Helical" evidence="5">
    <location>
        <begin position="144"/>
        <end position="161"/>
    </location>
</feature>
<keyword evidence="4 5" id="KW-0472">Membrane</keyword>
<dbReference type="SUPFAM" id="SSF161084">
    <property type="entry name" value="MAPEG domain-like"/>
    <property type="match status" value="1"/>
</dbReference>
<feature type="transmembrane region" description="Helical" evidence="5">
    <location>
        <begin position="115"/>
        <end position="137"/>
    </location>
</feature>
<accession>A0A4Y9KNQ2</accession>
<dbReference type="PANTHER" id="PTHR35371">
    <property type="entry name" value="INNER MEMBRANE PROTEIN"/>
    <property type="match status" value="1"/>
</dbReference>
<evidence type="ECO:0000256" key="5">
    <source>
        <dbReference type="SAM" id="Phobius"/>
    </source>
</evidence>
<keyword evidence="2 5" id="KW-0812">Transmembrane</keyword>
<comment type="subcellular location">
    <subcellularLocation>
        <location evidence="1">Membrane</location>
    </subcellularLocation>
</comment>